<dbReference type="InterPro" id="IPR000014">
    <property type="entry name" value="PAS"/>
</dbReference>
<dbReference type="PROSITE" id="PS50885">
    <property type="entry name" value="HAMP"/>
    <property type="match status" value="1"/>
</dbReference>
<keyword evidence="7 14" id="KW-0812">Transmembrane</keyword>
<dbReference type="SUPFAM" id="SSF158472">
    <property type="entry name" value="HAMP domain-like"/>
    <property type="match status" value="1"/>
</dbReference>
<dbReference type="Pfam" id="PF19312">
    <property type="entry name" value="NtrY_N"/>
    <property type="match status" value="1"/>
</dbReference>
<dbReference type="SMART" id="SM00388">
    <property type="entry name" value="HisKA"/>
    <property type="match status" value="1"/>
</dbReference>
<keyword evidence="11 14" id="KW-1133">Transmembrane helix</keyword>
<dbReference type="InterPro" id="IPR003661">
    <property type="entry name" value="HisK_dim/P_dom"/>
</dbReference>
<feature type="transmembrane region" description="Helical" evidence="14">
    <location>
        <begin position="61"/>
        <end position="84"/>
    </location>
</feature>
<dbReference type="Pfam" id="PF00989">
    <property type="entry name" value="PAS"/>
    <property type="match status" value="1"/>
</dbReference>
<dbReference type="PANTHER" id="PTHR43065:SF10">
    <property type="entry name" value="PEROXIDE STRESS-ACTIVATED HISTIDINE KINASE MAK3"/>
    <property type="match status" value="1"/>
</dbReference>
<dbReference type="CDD" id="cd00082">
    <property type="entry name" value="HisKA"/>
    <property type="match status" value="1"/>
</dbReference>
<feature type="domain" description="PAS" evidence="16">
    <location>
        <begin position="392"/>
        <end position="445"/>
    </location>
</feature>
<keyword evidence="10" id="KW-0067">ATP-binding</keyword>
<evidence type="ECO:0000259" key="15">
    <source>
        <dbReference type="PROSITE" id="PS50109"/>
    </source>
</evidence>
<dbReference type="SUPFAM" id="SSF47384">
    <property type="entry name" value="Homodimeric domain of signal transducing histidine kinase"/>
    <property type="match status" value="1"/>
</dbReference>
<dbReference type="CDD" id="cd06225">
    <property type="entry name" value="HAMP"/>
    <property type="match status" value="1"/>
</dbReference>
<comment type="subcellular location">
    <subcellularLocation>
        <location evidence="2">Cell membrane</location>
        <topology evidence="2">Multi-pass membrane protein</topology>
    </subcellularLocation>
</comment>
<evidence type="ECO:0000256" key="14">
    <source>
        <dbReference type="SAM" id="Phobius"/>
    </source>
</evidence>
<evidence type="ECO:0000256" key="4">
    <source>
        <dbReference type="ARBA" id="ARBA00022475"/>
    </source>
</evidence>
<reference evidence="18 19" key="1">
    <citation type="submission" date="2017-10" db="EMBL/GenBank/DDBJ databases">
        <title>Genome sequence of Caulobacter mirabilis FWC38.</title>
        <authorList>
            <person name="Fiebig A."/>
            <person name="Crosson S."/>
        </authorList>
    </citation>
    <scope>NUCLEOTIDE SEQUENCE [LARGE SCALE GENOMIC DNA]</scope>
    <source>
        <strain evidence="18 19">FWC 38</strain>
    </source>
</reference>
<evidence type="ECO:0000256" key="2">
    <source>
        <dbReference type="ARBA" id="ARBA00004651"/>
    </source>
</evidence>
<dbReference type="InterPro" id="IPR004358">
    <property type="entry name" value="Sig_transdc_His_kin-like_C"/>
</dbReference>
<evidence type="ECO:0000256" key="8">
    <source>
        <dbReference type="ARBA" id="ARBA00022741"/>
    </source>
</evidence>
<dbReference type="GO" id="GO:0006355">
    <property type="term" value="P:regulation of DNA-templated transcription"/>
    <property type="evidence" value="ECO:0007669"/>
    <property type="project" value="InterPro"/>
</dbReference>
<dbReference type="PANTHER" id="PTHR43065">
    <property type="entry name" value="SENSOR HISTIDINE KINASE"/>
    <property type="match status" value="1"/>
</dbReference>
<dbReference type="RefSeq" id="WP_099622237.1">
    <property type="nucleotide sequence ID" value="NZ_CP024201.1"/>
</dbReference>
<feature type="transmembrane region" description="Helical" evidence="14">
    <location>
        <begin position="28"/>
        <end position="49"/>
    </location>
</feature>
<dbReference type="Pfam" id="PF02518">
    <property type="entry name" value="HATPase_c"/>
    <property type="match status" value="1"/>
</dbReference>
<feature type="transmembrane region" description="Helical" evidence="14">
    <location>
        <begin position="105"/>
        <end position="136"/>
    </location>
</feature>
<evidence type="ECO:0000256" key="7">
    <source>
        <dbReference type="ARBA" id="ARBA00022692"/>
    </source>
</evidence>
<dbReference type="InterPro" id="IPR003594">
    <property type="entry name" value="HATPase_dom"/>
</dbReference>
<keyword evidence="8" id="KW-0547">Nucleotide-binding</keyword>
<dbReference type="GO" id="GO:0005886">
    <property type="term" value="C:plasma membrane"/>
    <property type="evidence" value="ECO:0007669"/>
    <property type="project" value="UniProtKB-SubCell"/>
</dbReference>
<protein>
    <recommendedName>
        <fullName evidence="3">histidine kinase</fullName>
        <ecNumber evidence="3">2.7.13.3</ecNumber>
    </recommendedName>
</protein>
<dbReference type="PRINTS" id="PR00344">
    <property type="entry name" value="BCTRLSENSOR"/>
</dbReference>
<dbReference type="PROSITE" id="PS50112">
    <property type="entry name" value="PAS"/>
    <property type="match status" value="1"/>
</dbReference>
<organism evidence="18 19">
    <name type="scientific">Caulobacter mirabilis</name>
    <dbReference type="NCBI Taxonomy" id="69666"/>
    <lineage>
        <taxon>Bacteria</taxon>
        <taxon>Pseudomonadati</taxon>
        <taxon>Pseudomonadota</taxon>
        <taxon>Alphaproteobacteria</taxon>
        <taxon>Caulobacterales</taxon>
        <taxon>Caulobacteraceae</taxon>
        <taxon>Caulobacter</taxon>
    </lineage>
</organism>
<dbReference type="InterPro" id="IPR035965">
    <property type="entry name" value="PAS-like_dom_sf"/>
</dbReference>
<dbReference type="EC" id="2.7.13.3" evidence="3"/>
<keyword evidence="13 14" id="KW-0472">Membrane</keyword>
<keyword evidence="19" id="KW-1185">Reference proteome</keyword>
<keyword evidence="4" id="KW-1003">Cell membrane</keyword>
<evidence type="ECO:0000256" key="1">
    <source>
        <dbReference type="ARBA" id="ARBA00000085"/>
    </source>
</evidence>
<dbReference type="Pfam" id="PF00672">
    <property type="entry name" value="HAMP"/>
    <property type="match status" value="1"/>
</dbReference>
<evidence type="ECO:0000313" key="19">
    <source>
        <dbReference type="Proteomes" id="UP000228945"/>
    </source>
</evidence>
<evidence type="ECO:0000256" key="3">
    <source>
        <dbReference type="ARBA" id="ARBA00012438"/>
    </source>
</evidence>
<name>A0A2D2AY93_9CAUL</name>
<evidence type="ECO:0000313" key="18">
    <source>
        <dbReference type="EMBL" id="ATQ42986.1"/>
    </source>
</evidence>
<keyword evidence="6" id="KW-0808">Transferase</keyword>
<evidence type="ECO:0000259" key="16">
    <source>
        <dbReference type="PROSITE" id="PS50112"/>
    </source>
</evidence>
<feature type="domain" description="HAMP" evidence="17">
    <location>
        <begin position="327"/>
        <end position="380"/>
    </location>
</feature>
<dbReference type="SMART" id="SM00304">
    <property type="entry name" value="HAMP"/>
    <property type="match status" value="1"/>
</dbReference>
<dbReference type="SMART" id="SM00091">
    <property type="entry name" value="PAS"/>
    <property type="match status" value="1"/>
</dbReference>
<dbReference type="InterPro" id="IPR003660">
    <property type="entry name" value="HAMP_dom"/>
</dbReference>
<dbReference type="PIRSF" id="PIRSF037532">
    <property type="entry name" value="STHK_NtrY"/>
    <property type="match status" value="1"/>
</dbReference>
<dbReference type="Pfam" id="PF00512">
    <property type="entry name" value="HisKA"/>
    <property type="match status" value="1"/>
</dbReference>
<sequence>MSSVASEAAKPSAGARPPTWRRVVESPYLLGGGYVLAVILTITGALLASRPPEVGPISADVQVMLGLLVFNLVLILALASLVALRVMRLLLNRNNDAGARLQLRFMALFSLATVAPAIVVALFFGGVVISGVDYWFSQKVRTIVENSATVARTYVDEQTKALWQDTTEVGRELNRASDGLSSSPIAYSHYLGQLARGDFVGVYVIDRDGRVMARAEAPNAPAFLAPPRMSFDAADDGDSISAETFPSTDVFRGLYRLRGYEDAYLYVVRPASAGIISQLRDAEAQLVSYREADDNKLRLQGAFALTYVETVLLLLVGAAWLAIPVGNSIAAPVARLVQAAGRIAGGDLSVRVETGDQPQEMAGLSRAFNSMTSDLQAQQAALKDAGLEAESRRQFIETVLSGVSAGVVGLDADGRVSAANRQAAILLGVEPGAMNGRPLEALAPELVPVAGRAAEIQAEVEEEVDVAREAETRRLRVRASGAASDGVVLTFDDITRLITAQRNAAWRDVARRIAHEIKNPLTPIQLSAERIRRKYRKDITTDLEIFDRCTDTIIRQVGDIGRMVDEFSAFARMPAPRFADADPAELLRQAVFAQRVASPKIEVSMDDPPEGVVLSCDERMVGQALANILKNAAEAVSASDPAPGAGRIHAALKLDGSKLIFEIEDNGVGLPSRDRDRLTEPYVTTREKGTGLGLAIVKRILEDHGGELALGDAVTLSGARVTLCFPLARRTAAPELKEAAHGG</sequence>
<dbReference type="Gene3D" id="3.30.450.20">
    <property type="entry name" value="PAS domain"/>
    <property type="match status" value="1"/>
</dbReference>
<comment type="catalytic activity">
    <reaction evidence="1">
        <text>ATP + protein L-histidine = ADP + protein N-phospho-L-histidine.</text>
        <dbReference type="EC" id="2.7.13.3"/>
    </reaction>
</comment>
<dbReference type="InterPro" id="IPR017232">
    <property type="entry name" value="NtrY"/>
</dbReference>
<dbReference type="InterPro" id="IPR013767">
    <property type="entry name" value="PAS_fold"/>
</dbReference>
<dbReference type="EMBL" id="CP024201">
    <property type="protein sequence ID" value="ATQ42986.1"/>
    <property type="molecule type" value="Genomic_DNA"/>
</dbReference>
<dbReference type="Gene3D" id="6.10.340.10">
    <property type="match status" value="1"/>
</dbReference>
<keyword evidence="12" id="KW-0902">Two-component regulatory system</keyword>
<dbReference type="Proteomes" id="UP000228945">
    <property type="component" value="Chromosome"/>
</dbReference>
<dbReference type="OrthoDB" id="9776727at2"/>
<dbReference type="InterPro" id="IPR005467">
    <property type="entry name" value="His_kinase_dom"/>
</dbReference>
<dbReference type="SUPFAM" id="SSF55785">
    <property type="entry name" value="PYP-like sensor domain (PAS domain)"/>
    <property type="match status" value="1"/>
</dbReference>
<feature type="domain" description="Histidine kinase" evidence="15">
    <location>
        <begin position="512"/>
        <end position="729"/>
    </location>
</feature>
<dbReference type="PROSITE" id="PS50109">
    <property type="entry name" value="HIS_KIN"/>
    <property type="match status" value="1"/>
</dbReference>
<dbReference type="AlphaFoldDB" id="A0A2D2AY93"/>
<dbReference type="KEGG" id="cmb:CSW64_11480"/>
<gene>
    <name evidence="18" type="ORF">CSW64_11480</name>
</gene>
<evidence type="ECO:0000256" key="13">
    <source>
        <dbReference type="ARBA" id="ARBA00023136"/>
    </source>
</evidence>
<accession>A0A2D2AY93</accession>
<dbReference type="SUPFAM" id="SSF55874">
    <property type="entry name" value="ATPase domain of HSP90 chaperone/DNA topoisomerase II/histidine kinase"/>
    <property type="match status" value="1"/>
</dbReference>
<evidence type="ECO:0000256" key="11">
    <source>
        <dbReference type="ARBA" id="ARBA00022989"/>
    </source>
</evidence>
<proteinExistence type="predicted"/>
<evidence type="ECO:0000256" key="10">
    <source>
        <dbReference type="ARBA" id="ARBA00022840"/>
    </source>
</evidence>
<dbReference type="SMART" id="SM00387">
    <property type="entry name" value="HATPase_c"/>
    <property type="match status" value="1"/>
</dbReference>
<keyword evidence="5" id="KW-0597">Phosphoprotein</keyword>
<dbReference type="InterPro" id="IPR045671">
    <property type="entry name" value="NtrY-like_N"/>
</dbReference>
<dbReference type="GO" id="GO:0000155">
    <property type="term" value="F:phosphorelay sensor kinase activity"/>
    <property type="evidence" value="ECO:0007669"/>
    <property type="project" value="InterPro"/>
</dbReference>
<dbReference type="GO" id="GO:0005524">
    <property type="term" value="F:ATP binding"/>
    <property type="evidence" value="ECO:0007669"/>
    <property type="project" value="UniProtKB-KW"/>
</dbReference>
<evidence type="ECO:0000256" key="6">
    <source>
        <dbReference type="ARBA" id="ARBA00022679"/>
    </source>
</evidence>
<evidence type="ECO:0000259" key="17">
    <source>
        <dbReference type="PROSITE" id="PS50885"/>
    </source>
</evidence>
<keyword evidence="9 18" id="KW-0418">Kinase</keyword>
<dbReference type="Gene3D" id="3.30.565.10">
    <property type="entry name" value="Histidine kinase-like ATPase, C-terminal domain"/>
    <property type="match status" value="1"/>
</dbReference>
<evidence type="ECO:0000256" key="5">
    <source>
        <dbReference type="ARBA" id="ARBA00022553"/>
    </source>
</evidence>
<dbReference type="Gene3D" id="1.10.287.130">
    <property type="match status" value="1"/>
</dbReference>
<dbReference type="InterPro" id="IPR036097">
    <property type="entry name" value="HisK_dim/P_sf"/>
</dbReference>
<evidence type="ECO:0000256" key="12">
    <source>
        <dbReference type="ARBA" id="ARBA00023012"/>
    </source>
</evidence>
<evidence type="ECO:0000256" key="9">
    <source>
        <dbReference type="ARBA" id="ARBA00022777"/>
    </source>
</evidence>
<dbReference type="InterPro" id="IPR036890">
    <property type="entry name" value="HATPase_C_sf"/>
</dbReference>